<dbReference type="Pfam" id="PF00027">
    <property type="entry name" value="cNMP_binding"/>
    <property type="match status" value="1"/>
</dbReference>
<organism evidence="2 3">
    <name type="scientific">Olivibacter domesticus</name>
    <name type="common">Pseudosphingobacterium domesticum</name>
    <dbReference type="NCBI Taxonomy" id="407022"/>
    <lineage>
        <taxon>Bacteria</taxon>
        <taxon>Pseudomonadati</taxon>
        <taxon>Bacteroidota</taxon>
        <taxon>Sphingobacteriia</taxon>
        <taxon>Sphingobacteriales</taxon>
        <taxon>Sphingobacteriaceae</taxon>
        <taxon>Olivibacter</taxon>
    </lineage>
</organism>
<sequence>MEEMLRRHIEQVVRLSDEEYAFVRQHFSIKYGKKGGLLIDKSEPVRYVYLVISGLLKLVYHDKTGREHIISFAMEDWWETDYPAWFSRQPASLSLQCIEDTQVYCLSLDSYQTICAKLQKMEHFFLQKANRGHMASQERILSFLTATPRERYEQVLRKQPTLLQRVPKVLLAAYLGVSRETLSRLWRNNNRTAG</sequence>
<dbReference type="InterPro" id="IPR018490">
    <property type="entry name" value="cNMP-bd_dom_sf"/>
</dbReference>
<feature type="domain" description="Cyclic nucleotide-binding" evidence="1">
    <location>
        <begin position="33"/>
        <end position="116"/>
    </location>
</feature>
<gene>
    <name evidence="2" type="ORF">SAMN05661044_00212</name>
</gene>
<dbReference type="EMBL" id="FOAF01000001">
    <property type="protein sequence ID" value="SEK42450.1"/>
    <property type="molecule type" value="Genomic_DNA"/>
</dbReference>
<dbReference type="STRING" id="407022.SAMN05661044_00212"/>
<dbReference type="AlphaFoldDB" id="A0A1H7H0I6"/>
<dbReference type="CDD" id="cd00038">
    <property type="entry name" value="CAP_ED"/>
    <property type="match status" value="1"/>
</dbReference>
<protein>
    <submittedName>
        <fullName evidence="2">cAMP-binding domain of CRP or a regulatory subunit of cAMP-dependent protein kinases</fullName>
    </submittedName>
</protein>
<dbReference type="InterPro" id="IPR014710">
    <property type="entry name" value="RmlC-like_jellyroll"/>
</dbReference>
<evidence type="ECO:0000313" key="2">
    <source>
        <dbReference type="EMBL" id="SEK42450.1"/>
    </source>
</evidence>
<dbReference type="InterPro" id="IPR000595">
    <property type="entry name" value="cNMP-bd_dom"/>
</dbReference>
<evidence type="ECO:0000313" key="3">
    <source>
        <dbReference type="Proteomes" id="UP000199421"/>
    </source>
</evidence>
<dbReference type="SUPFAM" id="SSF51206">
    <property type="entry name" value="cAMP-binding domain-like"/>
    <property type="match status" value="1"/>
</dbReference>
<dbReference type="GO" id="GO:0016301">
    <property type="term" value="F:kinase activity"/>
    <property type="evidence" value="ECO:0007669"/>
    <property type="project" value="UniProtKB-KW"/>
</dbReference>
<reference evidence="3" key="1">
    <citation type="submission" date="2016-10" db="EMBL/GenBank/DDBJ databases">
        <authorList>
            <person name="Varghese N."/>
            <person name="Submissions S."/>
        </authorList>
    </citation>
    <scope>NUCLEOTIDE SEQUENCE [LARGE SCALE GENOMIC DNA]</scope>
    <source>
        <strain evidence="3">DSM 18733</strain>
    </source>
</reference>
<dbReference type="Proteomes" id="UP000199421">
    <property type="component" value="Unassembled WGS sequence"/>
</dbReference>
<proteinExistence type="predicted"/>
<accession>A0A1H7H0I6</accession>
<name>A0A1H7H0I6_OLID1</name>
<evidence type="ECO:0000259" key="1">
    <source>
        <dbReference type="Pfam" id="PF00027"/>
    </source>
</evidence>
<keyword evidence="2" id="KW-0418">Kinase</keyword>
<dbReference type="Gene3D" id="2.60.120.10">
    <property type="entry name" value="Jelly Rolls"/>
    <property type="match status" value="1"/>
</dbReference>
<keyword evidence="2" id="KW-0808">Transferase</keyword>
<keyword evidence="3" id="KW-1185">Reference proteome</keyword>
<dbReference type="OrthoDB" id="1092431at2"/>